<evidence type="ECO:0000259" key="6">
    <source>
        <dbReference type="Pfam" id="PF04542"/>
    </source>
</evidence>
<protein>
    <recommendedName>
        <fullName evidence="10">RNA polymerase sigma factor</fullName>
    </recommendedName>
</protein>
<dbReference type="CDD" id="cd06171">
    <property type="entry name" value="Sigma70_r4"/>
    <property type="match status" value="1"/>
</dbReference>
<keyword evidence="2" id="KW-0805">Transcription regulation</keyword>
<comment type="caution">
    <text evidence="8">The sequence shown here is derived from an EMBL/GenBank/DDBJ whole genome shotgun (WGS) entry which is preliminary data.</text>
</comment>
<dbReference type="Proteomes" id="UP000837932">
    <property type="component" value="Unassembled WGS sequence"/>
</dbReference>
<dbReference type="Gene3D" id="1.10.1740.10">
    <property type="match status" value="1"/>
</dbReference>
<dbReference type="InterPro" id="IPR013249">
    <property type="entry name" value="RNA_pol_sigma70_r4_t2"/>
</dbReference>
<dbReference type="InterPro" id="IPR013324">
    <property type="entry name" value="RNA_pol_sigma_r3/r4-like"/>
</dbReference>
<reference evidence="8" key="1">
    <citation type="submission" date="2021-12" db="EMBL/GenBank/DDBJ databases">
        <authorList>
            <person name="Rodrigo-Torres L."/>
            <person name="Arahal R. D."/>
            <person name="Lucena T."/>
        </authorList>
    </citation>
    <scope>NUCLEOTIDE SEQUENCE</scope>
    <source>
        <strain evidence="8">CECT 8858</strain>
    </source>
</reference>
<dbReference type="SUPFAM" id="SSF88946">
    <property type="entry name" value="Sigma2 domain of RNA polymerase sigma factors"/>
    <property type="match status" value="1"/>
</dbReference>
<dbReference type="PANTHER" id="PTHR43133:SF52">
    <property type="entry name" value="ECF RNA POLYMERASE SIGMA FACTOR SIGL"/>
    <property type="match status" value="1"/>
</dbReference>
<dbReference type="Pfam" id="PF04542">
    <property type="entry name" value="Sigma70_r2"/>
    <property type="match status" value="1"/>
</dbReference>
<dbReference type="InterPro" id="IPR036388">
    <property type="entry name" value="WH-like_DNA-bd_sf"/>
</dbReference>
<dbReference type="InterPro" id="IPR014284">
    <property type="entry name" value="RNA_pol_sigma-70_dom"/>
</dbReference>
<name>A0ABN8ETB6_9BACT</name>
<keyword evidence="5" id="KW-0804">Transcription</keyword>
<dbReference type="InterPro" id="IPR039425">
    <property type="entry name" value="RNA_pol_sigma-70-like"/>
</dbReference>
<keyword evidence="3" id="KW-0731">Sigma factor</keyword>
<evidence type="ECO:0000256" key="2">
    <source>
        <dbReference type="ARBA" id="ARBA00023015"/>
    </source>
</evidence>
<evidence type="ECO:0000256" key="3">
    <source>
        <dbReference type="ARBA" id="ARBA00023082"/>
    </source>
</evidence>
<sequence length="219" mass="25503">MGWPNKNLQYFCNLSIFVKFSLSNNQKHLIFSLEALTDNTLMLGVKAGQLDKMGLLFERYHRVLFAFLYHSTGQAAQSEDLVQTVFYRMLKYRHTFLGNGEFRTWMYHLARNVLNDSIRKNHRMVYQADVTLMSEKTVSTPAADIQLEKSQAIEMLHTALAKLSSDHREVLVLSRFQELSYQEIAEILQTSEGNIKVKVHRAMKELKHIYLKLEDGTRQ</sequence>
<evidence type="ECO:0008006" key="10">
    <source>
        <dbReference type="Google" id="ProtNLM"/>
    </source>
</evidence>
<evidence type="ECO:0000256" key="5">
    <source>
        <dbReference type="ARBA" id="ARBA00023163"/>
    </source>
</evidence>
<feature type="domain" description="RNA polymerase sigma-70 region 2" evidence="6">
    <location>
        <begin position="56"/>
        <end position="123"/>
    </location>
</feature>
<dbReference type="EMBL" id="CAKLPY010000002">
    <property type="protein sequence ID" value="CAH0996269.1"/>
    <property type="molecule type" value="Genomic_DNA"/>
</dbReference>
<accession>A0ABN8ETB6</accession>
<dbReference type="NCBIfam" id="TIGR02937">
    <property type="entry name" value="sigma70-ECF"/>
    <property type="match status" value="1"/>
</dbReference>
<evidence type="ECO:0000256" key="1">
    <source>
        <dbReference type="ARBA" id="ARBA00010641"/>
    </source>
</evidence>
<keyword evidence="4" id="KW-0238">DNA-binding</keyword>
<keyword evidence="9" id="KW-1185">Reference proteome</keyword>
<dbReference type="InterPro" id="IPR007627">
    <property type="entry name" value="RNA_pol_sigma70_r2"/>
</dbReference>
<dbReference type="Pfam" id="PF08281">
    <property type="entry name" value="Sigma70_r4_2"/>
    <property type="match status" value="1"/>
</dbReference>
<gene>
    <name evidence="8" type="ORF">EMA8858_02400</name>
</gene>
<evidence type="ECO:0000259" key="7">
    <source>
        <dbReference type="Pfam" id="PF08281"/>
    </source>
</evidence>
<evidence type="ECO:0000313" key="9">
    <source>
        <dbReference type="Proteomes" id="UP000837932"/>
    </source>
</evidence>
<evidence type="ECO:0000256" key="4">
    <source>
        <dbReference type="ARBA" id="ARBA00023125"/>
    </source>
</evidence>
<evidence type="ECO:0000313" key="8">
    <source>
        <dbReference type="EMBL" id="CAH0996269.1"/>
    </source>
</evidence>
<proteinExistence type="inferred from homology"/>
<comment type="similarity">
    <text evidence="1">Belongs to the sigma-70 factor family. ECF subfamily.</text>
</comment>
<dbReference type="Gene3D" id="1.10.10.10">
    <property type="entry name" value="Winged helix-like DNA-binding domain superfamily/Winged helix DNA-binding domain"/>
    <property type="match status" value="1"/>
</dbReference>
<dbReference type="PANTHER" id="PTHR43133">
    <property type="entry name" value="RNA POLYMERASE ECF-TYPE SIGMA FACTO"/>
    <property type="match status" value="1"/>
</dbReference>
<dbReference type="InterPro" id="IPR013325">
    <property type="entry name" value="RNA_pol_sigma_r2"/>
</dbReference>
<dbReference type="SUPFAM" id="SSF88659">
    <property type="entry name" value="Sigma3 and sigma4 domains of RNA polymerase sigma factors"/>
    <property type="match status" value="1"/>
</dbReference>
<organism evidence="8 9">
    <name type="scientific">Emticicia aquatica</name>
    <dbReference type="NCBI Taxonomy" id="1681835"/>
    <lineage>
        <taxon>Bacteria</taxon>
        <taxon>Pseudomonadati</taxon>
        <taxon>Bacteroidota</taxon>
        <taxon>Cytophagia</taxon>
        <taxon>Cytophagales</taxon>
        <taxon>Leadbetterellaceae</taxon>
        <taxon>Emticicia</taxon>
    </lineage>
</organism>
<feature type="domain" description="RNA polymerase sigma factor 70 region 4 type 2" evidence="7">
    <location>
        <begin position="154"/>
        <end position="206"/>
    </location>
</feature>